<comment type="similarity">
    <text evidence="2 6">Belongs to the dTDP-4-dehydrorhamnose reductase family.</text>
</comment>
<evidence type="ECO:0000256" key="5">
    <source>
        <dbReference type="ARBA" id="ARBA00048200"/>
    </source>
</evidence>
<dbReference type="UniPathway" id="UPA00124"/>
<reference evidence="8 9" key="1">
    <citation type="submission" date="2019-09" db="EMBL/GenBank/DDBJ databases">
        <title>FDA dAtabase for Regulatory Grade micrObial Sequences (FDA-ARGOS): Supporting development and validation of Infectious Disease Dx tests.</title>
        <authorList>
            <person name="Sciortino C."/>
            <person name="Tallon L."/>
            <person name="Sadzewicz L."/>
            <person name="Vavikolanu K."/>
            <person name="Mehta A."/>
            <person name="Aluvathingal J."/>
            <person name="Nadendla S."/>
            <person name="Nandy P."/>
            <person name="Geyer C."/>
            <person name="Yan Y."/>
            <person name="Sichtig H."/>
        </authorList>
    </citation>
    <scope>NUCLEOTIDE SEQUENCE [LARGE SCALE GENOMIC DNA]</scope>
    <source>
        <strain evidence="8 9">FDAARGOS_664</strain>
    </source>
</reference>
<protein>
    <recommendedName>
        <fullName evidence="4 6">dTDP-4-dehydrorhamnose reductase</fullName>
        <ecNumber evidence="3 6">1.1.1.133</ecNumber>
    </recommendedName>
</protein>
<evidence type="ECO:0000256" key="1">
    <source>
        <dbReference type="ARBA" id="ARBA00004781"/>
    </source>
</evidence>
<gene>
    <name evidence="8" type="ORF">FOB72_11500</name>
</gene>
<evidence type="ECO:0000256" key="6">
    <source>
        <dbReference type="RuleBase" id="RU364082"/>
    </source>
</evidence>
<dbReference type="InterPro" id="IPR036291">
    <property type="entry name" value="NAD(P)-bd_dom_sf"/>
</dbReference>
<dbReference type="SUPFAM" id="SSF51735">
    <property type="entry name" value="NAD(P)-binding Rossmann-fold domains"/>
    <property type="match status" value="1"/>
</dbReference>
<comment type="function">
    <text evidence="6">Catalyzes the reduction of dTDP-6-deoxy-L-lyxo-4-hexulose to yield dTDP-L-rhamnose.</text>
</comment>
<organism evidence="8 9">
    <name type="scientific">Cupriavidus pauculus</name>
    <dbReference type="NCBI Taxonomy" id="82633"/>
    <lineage>
        <taxon>Bacteria</taxon>
        <taxon>Pseudomonadati</taxon>
        <taxon>Pseudomonadota</taxon>
        <taxon>Betaproteobacteria</taxon>
        <taxon>Burkholderiales</taxon>
        <taxon>Burkholderiaceae</taxon>
        <taxon>Cupriavidus</taxon>
    </lineage>
</organism>
<comment type="cofactor">
    <cofactor evidence="6">
        <name>Mg(2+)</name>
        <dbReference type="ChEBI" id="CHEBI:18420"/>
    </cofactor>
    <text evidence="6">Binds 1 Mg(2+) ion per monomer.</text>
</comment>
<keyword evidence="6" id="KW-0521">NADP</keyword>
<dbReference type="CDD" id="cd05254">
    <property type="entry name" value="dTDP_HR_like_SDR_e"/>
    <property type="match status" value="1"/>
</dbReference>
<dbReference type="EC" id="1.1.1.133" evidence="3 6"/>
<dbReference type="EMBL" id="CP044065">
    <property type="protein sequence ID" value="QET02601.1"/>
    <property type="molecule type" value="Genomic_DNA"/>
</dbReference>
<sequence length="285" mass="31036">MRVMVLGVSGMLGNAVFRHFAEQPQRFQVIGTARSGAVRRHFDPSLHDAILTGVDVENVDSLLSAFATVRPDVVINCIGLIKQLAQANDPLSALPINAELPHRLARICAVANARLVHVSTDCVYSGAKGLYREEDASDAKDLYGRSKYLGEVDYPHAITLRTSIIGHELDSANALVGWFLSQQGSVKGFTRAVFSGLPTVELARVISEFVLPRPELHGLYHVSAEPIAKYDLLKLVAAAYRKEIEIVPDDGFVIDRSLDSARFRAATGYAPPAWPALVDTMAKFG</sequence>
<comment type="catalytic activity">
    <reaction evidence="5 6">
        <text>dTDP-beta-L-rhamnose + NADP(+) = dTDP-4-dehydro-beta-L-rhamnose + NADPH + H(+)</text>
        <dbReference type="Rhea" id="RHEA:21796"/>
        <dbReference type="ChEBI" id="CHEBI:15378"/>
        <dbReference type="ChEBI" id="CHEBI:57510"/>
        <dbReference type="ChEBI" id="CHEBI:57783"/>
        <dbReference type="ChEBI" id="CHEBI:58349"/>
        <dbReference type="ChEBI" id="CHEBI:62830"/>
        <dbReference type="EC" id="1.1.1.133"/>
    </reaction>
</comment>
<feature type="domain" description="RmlD-like substrate binding" evidence="7">
    <location>
        <begin position="1"/>
        <end position="242"/>
    </location>
</feature>
<dbReference type="InterPro" id="IPR029903">
    <property type="entry name" value="RmlD-like-bd"/>
</dbReference>
<evidence type="ECO:0000259" key="7">
    <source>
        <dbReference type="Pfam" id="PF04321"/>
    </source>
</evidence>
<dbReference type="GO" id="GO:0008831">
    <property type="term" value="F:dTDP-4-dehydrorhamnose reductase activity"/>
    <property type="evidence" value="ECO:0007669"/>
    <property type="project" value="UniProtKB-EC"/>
</dbReference>
<dbReference type="PANTHER" id="PTHR10491:SF4">
    <property type="entry name" value="METHIONINE ADENOSYLTRANSFERASE 2 SUBUNIT BETA"/>
    <property type="match status" value="1"/>
</dbReference>
<evidence type="ECO:0000313" key="9">
    <source>
        <dbReference type="Proteomes" id="UP000322822"/>
    </source>
</evidence>
<dbReference type="GO" id="GO:0019305">
    <property type="term" value="P:dTDP-rhamnose biosynthetic process"/>
    <property type="evidence" value="ECO:0007669"/>
    <property type="project" value="UniProtKB-UniPathway"/>
</dbReference>
<keyword evidence="6" id="KW-0560">Oxidoreductase</keyword>
<evidence type="ECO:0000256" key="2">
    <source>
        <dbReference type="ARBA" id="ARBA00010944"/>
    </source>
</evidence>
<accession>A0A5P2H3L4</accession>
<evidence type="ECO:0000313" key="8">
    <source>
        <dbReference type="EMBL" id="QET02601.1"/>
    </source>
</evidence>
<dbReference type="OrthoDB" id="9803892at2"/>
<dbReference type="Proteomes" id="UP000322822">
    <property type="component" value="Chromosome 1"/>
</dbReference>
<dbReference type="RefSeq" id="WP_150372632.1">
    <property type="nucleotide sequence ID" value="NZ_CP044065.1"/>
</dbReference>
<evidence type="ECO:0000256" key="3">
    <source>
        <dbReference type="ARBA" id="ARBA00012929"/>
    </source>
</evidence>
<dbReference type="PANTHER" id="PTHR10491">
    <property type="entry name" value="DTDP-4-DEHYDRORHAMNOSE REDUCTASE"/>
    <property type="match status" value="1"/>
</dbReference>
<proteinExistence type="inferred from homology"/>
<name>A0A5P2H3L4_9BURK</name>
<evidence type="ECO:0000256" key="4">
    <source>
        <dbReference type="ARBA" id="ARBA00017099"/>
    </source>
</evidence>
<comment type="pathway">
    <text evidence="1 6">Carbohydrate biosynthesis; dTDP-L-rhamnose biosynthesis.</text>
</comment>
<dbReference type="InterPro" id="IPR005913">
    <property type="entry name" value="dTDP_dehydrorham_reduct"/>
</dbReference>
<dbReference type="AlphaFoldDB" id="A0A5P2H3L4"/>
<dbReference type="Pfam" id="PF04321">
    <property type="entry name" value="RmlD_sub_bind"/>
    <property type="match status" value="1"/>
</dbReference>
<dbReference type="Gene3D" id="3.40.50.720">
    <property type="entry name" value="NAD(P)-binding Rossmann-like Domain"/>
    <property type="match status" value="1"/>
</dbReference>
<dbReference type="GO" id="GO:0005829">
    <property type="term" value="C:cytosol"/>
    <property type="evidence" value="ECO:0007669"/>
    <property type="project" value="TreeGrafter"/>
</dbReference>